<dbReference type="OrthoDB" id="9810797at2"/>
<dbReference type="SUPFAM" id="SSF52096">
    <property type="entry name" value="ClpP/crotonase"/>
    <property type="match status" value="1"/>
</dbReference>
<dbReference type="InterPro" id="IPR001753">
    <property type="entry name" value="Enoyl-CoA_hydra/iso"/>
</dbReference>
<dbReference type="GO" id="GO:0003824">
    <property type="term" value="F:catalytic activity"/>
    <property type="evidence" value="ECO:0007669"/>
    <property type="project" value="UniProtKB-ARBA"/>
</dbReference>
<dbReference type="CDD" id="cd06558">
    <property type="entry name" value="crotonase-like"/>
    <property type="match status" value="1"/>
</dbReference>
<evidence type="ECO:0000313" key="2">
    <source>
        <dbReference type="Proteomes" id="UP000183208"/>
    </source>
</evidence>
<dbReference type="PANTHER" id="PTHR11941:SF54">
    <property type="entry name" value="ENOYL-COA HYDRATASE, MITOCHONDRIAL"/>
    <property type="match status" value="1"/>
</dbReference>
<dbReference type="RefSeq" id="WP_074816177.1">
    <property type="nucleotide sequence ID" value="NZ_FNTI01000001.1"/>
</dbReference>
<dbReference type="NCBIfam" id="NF004796">
    <property type="entry name" value="PRK06144.1"/>
    <property type="match status" value="1"/>
</dbReference>
<organism evidence="1 2">
    <name type="scientific">Bradyrhizobium lablabi</name>
    <dbReference type="NCBI Taxonomy" id="722472"/>
    <lineage>
        <taxon>Bacteria</taxon>
        <taxon>Pseudomonadati</taxon>
        <taxon>Pseudomonadota</taxon>
        <taxon>Alphaproteobacteria</taxon>
        <taxon>Hyphomicrobiales</taxon>
        <taxon>Nitrobacteraceae</taxon>
        <taxon>Bradyrhizobium</taxon>
    </lineage>
</organism>
<gene>
    <name evidence="1" type="ORF">SAMN05444171_0943</name>
</gene>
<dbReference type="PANTHER" id="PTHR11941">
    <property type="entry name" value="ENOYL-COA HYDRATASE-RELATED"/>
    <property type="match status" value="1"/>
</dbReference>
<dbReference type="AlphaFoldDB" id="A0A1H4QTV1"/>
<dbReference type="Pfam" id="PF00378">
    <property type="entry name" value="ECH_1"/>
    <property type="match status" value="1"/>
</dbReference>
<reference evidence="1 2" key="1">
    <citation type="submission" date="2016-10" db="EMBL/GenBank/DDBJ databases">
        <authorList>
            <person name="de Groot N.N."/>
        </authorList>
    </citation>
    <scope>NUCLEOTIDE SEQUENCE [LARGE SCALE GENOMIC DNA]</scope>
    <source>
        <strain evidence="1 2">GAS522</strain>
    </source>
</reference>
<dbReference type="GO" id="GO:0006635">
    <property type="term" value="P:fatty acid beta-oxidation"/>
    <property type="evidence" value="ECO:0007669"/>
    <property type="project" value="TreeGrafter"/>
</dbReference>
<evidence type="ECO:0000313" key="1">
    <source>
        <dbReference type="EMBL" id="SEC23099.1"/>
    </source>
</evidence>
<dbReference type="Gene3D" id="3.90.226.10">
    <property type="entry name" value="2-enoyl-CoA Hydratase, Chain A, domain 1"/>
    <property type="match status" value="1"/>
</dbReference>
<protein>
    <submittedName>
        <fullName evidence="1">Enoyl-CoA hydratase/carnithine racemase</fullName>
    </submittedName>
</protein>
<dbReference type="InterPro" id="IPR029045">
    <property type="entry name" value="ClpP/crotonase-like_dom_sf"/>
</dbReference>
<proteinExistence type="predicted"/>
<name>A0A1H4QTV1_9BRAD</name>
<sequence>MNAPVAATEDLIYSVEDGIARLTFNRPQARNALTFAMYEQMASICESVNKDRSIKVMILTGTGDKAFASGTDISQFRAFKTAEDALEYEERIDRVLGTLEKVRVPTIAAIAGACTGGGAGIAACCDIRIGTAATRIGFPIARTLGNCLSMSNISRVVALVGPARTKDLIFTARLIEAPEALSLGLLNEVVPDVPTLQRRVDETAKLVAGHAPITMETAKEAVLRLRRTLSREEGRDLILRAYMSEDFREGMDAFLNKRTPNWKGQ</sequence>
<accession>A0A1H4QTV1</accession>
<dbReference type="EMBL" id="FNTI01000001">
    <property type="protein sequence ID" value="SEC23099.1"/>
    <property type="molecule type" value="Genomic_DNA"/>
</dbReference>
<dbReference type="Proteomes" id="UP000183208">
    <property type="component" value="Unassembled WGS sequence"/>
</dbReference>